<dbReference type="Proteomes" id="UP001165962">
    <property type="component" value="Unassembled WGS sequence"/>
</dbReference>
<evidence type="ECO:0000313" key="2">
    <source>
        <dbReference type="Proteomes" id="UP001165962"/>
    </source>
</evidence>
<reference evidence="1" key="1">
    <citation type="submission" date="2020-03" db="EMBL/GenBank/DDBJ databases">
        <title>Draft sequencing of Paenibacilllus sp. S3N08.</title>
        <authorList>
            <person name="Kim D.-U."/>
        </authorList>
    </citation>
    <scope>NUCLEOTIDE SEQUENCE</scope>
    <source>
        <strain evidence="1">S3N08</strain>
    </source>
</reference>
<evidence type="ECO:0000313" key="1">
    <source>
        <dbReference type="EMBL" id="NHN29275.1"/>
    </source>
</evidence>
<evidence type="ECO:0008006" key="3">
    <source>
        <dbReference type="Google" id="ProtNLM"/>
    </source>
</evidence>
<gene>
    <name evidence="1" type="ORF">G9U52_05450</name>
</gene>
<keyword evidence="2" id="KW-1185">Reference proteome</keyword>
<sequence>MSSFENPSTVGMQTARPRSKKPLMVVLIIVLVLILVAAGSAVAYAKFDMFKSPKTLYLQAEMNNLSSAKESLQAVKKQYEAEVLPLLDKPLHSVVDISDVTIDLASPNAELSKVMETIKKIKLGFDVEQNAKTNQTLTKISLAVGADPFINLEAAIDPEKMALRVPELYAKYLYVNTKDLDALKNEMGTNNLPKKVLSYNDLVNAVYIKEEELTAVFMPYGKLYADNIDPNQVTMNKNGVLEEENTRIEATEVIVTFNQADIKRLTSSFVEQLLADTVLQDLVYTRTKNVALLLNDSGYPTQEPSKEEFLAYWKKSVEDMKISADKGNIADGATMTLYVDGNHKILERKFAFTAKNESGQNNAMLIKAAGWKDAAAVNQTLFFVSSKDDKGEGGEMKIVNASNVGNSGGKGKFVMDVKPYGTSAANQAFLANVDYDLQKSDTKEAGIFNFNITVPGTSKDAGAIKGSMNIDTTKTGTAKDSNVDVKLNFTNVQGQSEVKGISFKLHTKQETITEVKMPVMTADNSIDASKLTDQQRLQLLQEVGINAQNFMAKNSALLGAFGVPTSPMMPPSGAMPNLEIPDDVFEGMTPAEKAEMQQLIEQMQKAQSMQ</sequence>
<name>A0ABX0J1E0_9BACL</name>
<comment type="caution">
    <text evidence="1">The sequence shown here is derived from an EMBL/GenBank/DDBJ whole genome shotgun (WGS) entry which is preliminary data.</text>
</comment>
<organism evidence="1 2">
    <name type="scientific">Paenibacillus agricola</name>
    <dbReference type="NCBI Taxonomy" id="2716264"/>
    <lineage>
        <taxon>Bacteria</taxon>
        <taxon>Bacillati</taxon>
        <taxon>Bacillota</taxon>
        <taxon>Bacilli</taxon>
        <taxon>Bacillales</taxon>
        <taxon>Paenibacillaceae</taxon>
        <taxon>Paenibacillus</taxon>
    </lineage>
</organism>
<accession>A0ABX0J1E0</accession>
<proteinExistence type="predicted"/>
<protein>
    <recommendedName>
        <fullName evidence="3">DUF4012 domain-containing protein</fullName>
    </recommendedName>
</protein>
<dbReference type="EMBL" id="JAAOIW010000002">
    <property type="protein sequence ID" value="NHN29275.1"/>
    <property type="molecule type" value="Genomic_DNA"/>
</dbReference>
<dbReference type="RefSeq" id="WP_166147085.1">
    <property type="nucleotide sequence ID" value="NZ_JAAOIW010000002.1"/>
</dbReference>